<comment type="subcellular location">
    <subcellularLocation>
        <location evidence="5">Membrane</location>
        <topology evidence="5">Single-pass type I membrane protein</topology>
    </subcellularLocation>
</comment>
<dbReference type="InterPro" id="IPR000413">
    <property type="entry name" value="Integrin_alpha"/>
</dbReference>
<sequence>MCCRVFAGYAVSSGKFFTEPLEASGTLYVSGAPRAGELRGKVFVFNLPPAVNHALDIKVEKTGEQVGEYFGASLCVADVNKDGLDDLLVGAPYHALREPGRTGWDEGRVYVFLSQNQGQLKEVTGERKIVGDGVNGGNFGTSIASVGDLDRDGYADIAVGAPYGGEDRRGVIYIYNGNRDGISSKYSQRILGSDINKSIRGFGISISNGMDIDNNNYNGKLAKYARKSA</sequence>
<dbReference type="Pfam" id="PF01839">
    <property type="entry name" value="FG-GAP"/>
    <property type="match status" value="2"/>
</dbReference>
<keyword evidence="5" id="KW-0675">Receptor</keyword>
<dbReference type="SUPFAM" id="SSF69318">
    <property type="entry name" value="Integrin alpha N-terminal domain"/>
    <property type="match status" value="1"/>
</dbReference>
<reference evidence="6 7" key="1">
    <citation type="submission" date="2023-02" db="EMBL/GenBank/DDBJ databases">
        <title>LHISI_Scaffold_Assembly.</title>
        <authorList>
            <person name="Stuart O.P."/>
            <person name="Cleave R."/>
            <person name="Magrath M.J.L."/>
            <person name="Mikheyev A.S."/>
        </authorList>
    </citation>
    <scope>NUCLEOTIDE SEQUENCE [LARGE SCALE GENOMIC DNA]</scope>
    <source>
        <strain evidence="6">Daus_M_001</strain>
        <tissue evidence="6">Leg muscle</tissue>
    </source>
</reference>
<evidence type="ECO:0000313" key="7">
    <source>
        <dbReference type="Proteomes" id="UP001159363"/>
    </source>
</evidence>
<dbReference type="Proteomes" id="UP001159363">
    <property type="component" value="Chromosome 5"/>
</dbReference>
<dbReference type="EMBL" id="JARBHB010000006">
    <property type="protein sequence ID" value="KAJ8881836.1"/>
    <property type="molecule type" value="Genomic_DNA"/>
</dbReference>
<protein>
    <submittedName>
        <fullName evidence="6">Uncharacterized protein</fullName>
    </submittedName>
</protein>
<evidence type="ECO:0000256" key="4">
    <source>
        <dbReference type="PROSITE-ProRule" id="PRU00803"/>
    </source>
</evidence>
<proteinExistence type="inferred from homology"/>
<evidence type="ECO:0000256" key="3">
    <source>
        <dbReference type="ARBA" id="ARBA00023180"/>
    </source>
</evidence>
<evidence type="ECO:0000256" key="1">
    <source>
        <dbReference type="ARBA" id="ARBA00022729"/>
    </source>
</evidence>
<dbReference type="PROSITE" id="PS51470">
    <property type="entry name" value="FG_GAP"/>
    <property type="match status" value="2"/>
</dbReference>
<dbReference type="SMART" id="SM00191">
    <property type="entry name" value="Int_alpha"/>
    <property type="match status" value="3"/>
</dbReference>
<evidence type="ECO:0000256" key="5">
    <source>
        <dbReference type="RuleBase" id="RU003762"/>
    </source>
</evidence>
<feature type="repeat" description="FG-GAP" evidence="4">
    <location>
        <begin position="56"/>
        <end position="121"/>
    </location>
</feature>
<feature type="non-terminal residue" evidence="6">
    <location>
        <position position="229"/>
    </location>
</feature>
<dbReference type="Gene3D" id="2.130.10.130">
    <property type="entry name" value="Integrin alpha, N-terminal"/>
    <property type="match status" value="1"/>
</dbReference>
<keyword evidence="2" id="KW-0677">Repeat</keyword>
<evidence type="ECO:0000313" key="6">
    <source>
        <dbReference type="EMBL" id="KAJ8881836.1"/>
    </source>
</evidence>
<evidence type="ECO:0000256" key="2">
    <source>
        <dbReference type="ARBA" id="ARBA00022737"/>
    </source>
</evidence>
<keyword evidence="3" id="KW-0325">Glycoprotein</keyword>
<dbReference type="InterPro" id="IPR013519">
    <property type="entry name" value="Int_alpha_beta-p"/>
</dbReference>
<keyword evidence="5" id="KW-0130">Cell adhesion</keyword>
<dbReference type="PANTHER" id="PTHR23220">
    <property type="entry name" value="INTEGRIN ALPHA"/>
    <property type="match status" value="1"/>
</dbReference>
<dbReference type="PANTHER" id="PTHR23220:SF83">
    <property type="entry name" value="INTEGRIN ALPHA-PS3-RELATED"/>
    <property type="match status" value="1"/>
</dbReference>
<comment type="similarity">
    <text evidence="5">Belongs to the integrin alpha chain family.</text>
</comment>
<keyword evidence="7" id="KW-1185">Reference proteome</keyword>
<organism evidence="6 7">
    <name type="scientific">Dryococelus australis</name>
    <dbReference type="NCBI Taxonomy" id="614101"/>
    <lineage>
        <taxon>Eukaryota</taxon>
        <taxon>Metazoa</taxon>
        <taxon>Ecdysozoa</taxon>
        <taxon>Arthropoda</taxon>
        <taxon>Hexapoda</taxon>
        <taxon>Insecta</taxon>
        <taxon>Pterygota</taxon>
        <taxon>Neoptera</taxon>
        <taxon>Polyneoptera</taxon>
        <taxon>Phasmatodea</taxon>
        <taxon>Verophasmatodea</taxon>
        <taxon>Anareolatae</taxon>
        <taxon>Phasmatidae</taxon>
        <taxon>Eurycanthinae</taxon>
        <taxon>Dryococelus</taxon>
    </lineage>
</organism>
<name>A0ABQ9HBY1_9NEOP</name>
<accession>A0ABQ9HBY1</accession>
<keyword evidence="5" id="KW-0401">Integrin</keyword>
<dbReference type="PRINTS" id="PR01185">
    <property type="entry name" value="INTEGRINA"/>
</dbReference>
<dbReference type="InterPro" id="IPR028994">
    <property type="entry name" value="Integrin_alpha_N"/>
</dbReference>
<feature type="repeat" description="FG-GAP" evidence="4">
    <location>
        <begin position="126"/>
        <end position="184"/>
    </location>
</feature>
<dbReference type="InterPro" id="IPR013517">
    <property type="entry name" value="FG-GAP"/>
</dbReference>
<gene>
    <name evidence="6" type="ORF">PR048_018322</name>
</gene>
<keyword evidence="1" id="KW-0732">Signal</keyword>
<comment type="caution">
    <text evidence="6">The sequence shown here is derived from an EMBL/GenBank/DDBJ whole genome shotgun (WGS) entry which is preliminary data.</text>
</comment>